<evidence type="ECO:0000313" key="7">
    <source>
        <dbReference type="Proteomes" id="UP000572268"/>
    </source>
</evidence>
<comment type="caution">
    <text evidence="6">The sequence shown here is derived from an EMBL/GenBank/DDBJ whole genome shotgun (WGS) entry which is preliminary data.</text>
</comment>
<dbReference type="InterPro" id="IPR011009">
    <property type="entry name" value="Kinase-like_dom_sf"/>
</dbReference>
<organism evidence="6 7">
    <name type="scientific">Perkinsus olseni</name>
    <name type="common">Perkinsus atlanticus</name>
    <dbReference type="NCBI Taxonomy" id="32597"/>
    <lineage>
        <taxon>Eukaryota</taxon>
        <taxon>Sar</taxon>
        <taxon>Alveolata</taxon>
        <taxon>Perkinsozoa</taxon>
        <taxon>Perkinsea</taxon>
        <taxon>Perkinsida</taxon>
        <taxon>Perkinsidae</taxon>
        <taxon>Perkinsus</taxon>
    </lineage>
</organism>
<dbReference type="SUPFAM" id="SSF57850">
    <property type="entry name" value="RING/U-box"/>
    <property type="match status" value="1"/>
</dbReference>
<dbReference type="InterPro" id="IPR001841">
    <property type="entry name" value="Znf_RING"/>
</dbReference>
<dbReference type="Gene3D" id="1.25.10.10">
    <property type="entry name" value="Leucine-rich Repeat Variant"/>
    <property type="match status" value="1"/>
</dbReference>
<evidence type="ECO:0000259" key="5">
    <source>
        <dbReference type="PROSITE" id="PS50089"/>
    </source>
</evidence>
<evidence type="ECO:0000256" key="3">
    <source>
        <dbReference type="SAM" id="Phobius"/>
    </source>
</evidence>
<dbReference type="PROSITE" id="PS50089">
    <property type="entry name" value="ZF_RING_2"/>
    <property type="match status" value="1"/>
</dbReference>
<feature type="region of interest" description="Disordered" evidence="2">
    <location>
        <begin position="732"/>
        <end position="773"/>
    </location>
</feature>
<feature type="transmembrane region" description="Helical" evidence="3">
    <location>
        <begin position="1032"/>
        <end position="1051"/>
    </location>
</feature>
<reference evidence="6 7" key="1">
    <citation type="submission" date="2020-04" db="EMBL/GenBank/DDBJ databases">
        <title>Perkinsus olseni comparative genomics.</title>
        <authorList>
            <person name="Bogema D.R."/>
        </authorList>
    </citation>
    <scope>NUCLEOTIDE SEQUENCE [LARGE SCALE GENOMIC DNA]</scope>
    <source>
        <strain evidence="6">ATCC PRA-31</strain>
    </source>
</reference>
<dbReference type="AlphaFoldDB" id="A0A7J6LTV8"/>
<accession>A0A7J6LTV8</accession>
<dbReference type="InterPro" id="IPR013083">
    <property type="entry name" value="Znf_RING/FYVE/PHD"/>
</dbReference>
<protein>
    <recommendedName>
        <fullName evidence="8">SCY1-like protein 2</fullName>
    </recommendedName>
</protein>
<dbReference type="SUPFAM" id="SSF56112">
    <property type="entry name" value="Protein kinase-like (PK-like)"/>
    <property type="match status" value="1"/>
</dbReference>
<feature type="domain" description="RING-type" evidence="5">
    <location>
        <begin position="1201"/>
        <end position="1224"/>
    </location>
</feature>
<evidence type="ECO:0000259" key="4">
    <source>
        <dbReference type="PROSITE" id="PS50011"/>
    </source>
</evidence>
<dbReference type="GO" id="GO:0005524">
    <property type="term" value="F:ATP binding"/>
    <property type="evidence" value="ECO:0007669"/>
    <property type="project" value="InterPro"/>
</dbReference>
<feature type="region of interest" description="Disordered" evidence="2">
    <location>
        <begin position="861"/>
        <end position="885"/>
    </location>
</feature>
<feature type="region of interest" description="Disordered" evidence="2">
    <location>
        <begin position="791"/>
        <end position="810"/>
    </location>
</feature>
<dbReference type="GO" id="GO:0004672">
    <property type="term" value="F:protein kinase activity"/>
    <property type="evidence" value="ECO:0007669"/>
    <property type="project" value="InterPro"/>
</dbReference>
<proteinExistence type="predicted"/>
<keyword evidence="3" id="KW-0812">Transmembrane</keyword>
<feature type="compositionally biased region" description="Low complexity" evidence="2">
    <location>
        <begin position="744"/>
        <end position="753"/>
    </location>
</feature>
<name>A0A7J6LTV8_PEROL</name>
<dbReference type="SMART" id="SM00184">
    <property type="entry name" value="RING"/>
    <property type="match status" value="1"/>
</dbReference>
<evidence type="ECO:0000256" key="2">
    <source>
        <dbReference type="SAM" id="MobiDB-lite"/>
    </source>
</evidence>
<feature type="transmembrane region" description="Helical" evidence="3">
    <location>
        <begin position="953"/>
        <end position="976"/>
    </location>
</feature>
<dbReference type="Pfam" id="PF13639">
    <property type="entry name" value="zf-RING_2"/>
    <property type="match status" value="1"/>
</dbReference>
<gene>
    <name evidence="6" type="ORF">FOL46_005183</name>
</gene>
<dbReference type="InterPro" id="IPR016024">
    <property type="entry name" value="ARM-type_fold"/>
</dbReference>
<dbReference type="SUPFAM" id="SSF48371">
    <property type="entry name" value="ARM repeat"/>
    <property type="match status" value="1"/>
</dbReference>
<dbReference type="Gene3D" id="3.30.200.20">
    <property type="entry name" value="Phosphorylase Kinase, domain 1"/>
    <property type="match status" value="1"/>
</dbReference>
<dbReference type="PANTHER" id="PTHR12984">
    <property type="entry name" value="SCY1-RELATED S/T PROTEIN KINASE-LIKE"/>
    <property type="match status" value="1"/>
</dbReference>
<feature type="transmembrane region" description="Helical" evidence="3">
    <location>
        <begin position="1071"/>
        <end position="1094"/>
    </location>
</feature>
<feature type="domain" description="Protein kinase" evidence="4">
    <location>
        <begin position="32"/>
        <end position="459"/>
    </location>
</feature>
<dbReference type="PANTHER" id="PTHR12984:SF3">
    <property type="entry name" value="N-TERMINAL KINASE-LIKE PROTEIN"/>
    <property type="match status" value="1"/>
</dbReference>
<dbReference type="GO" id="GO:0008270">
    <property type="term" value="F:zinc ion binding"/>
    <property type="evidence" value="ECO:0007669"/>
    <property type="project" value="UniProtKB-KW"/>
</dbReference>
<evidence type="ECO:0008006" key="8">
    <source>
        <dbReference type="Google" id="ProtNLM"/>
    </source>
</evidence>
<keyword evidence="1" id="KW-0862">Zinc</keyword>
<dbReference type="Gene3D" id="3.30.40.10">
    <property type="entry name" value="Zinc/RING finger domain, C3HC4 (zinc finger)"/>
    <property type="match status" value="1"/>
</dbReference>
<evidence type="ECO:0000313" key="6">
    <source>
        <dbReference type="EMBL" id="KAF4662695.1"/>
    </source>
</evidence>
<dbReference type="PROSITE" id="PS50011">
    <property type="entry name" value="PROTEIN_KINASE_DOM"/>
    <property type="match status" value="1"/>
</dbReference>
<dbReference type="InterPro" id="IPR051177">
    <property type="entry name" value="CIK-Related_Protein"/>
</dbReference>
<keyword evidence="3" id="KW-0472">Membrane</keyword>
<feature type="region of interest" description="Disordered" evidence="2">
    <location>
        <begin position="823"/>
        <end position="847"/>
    </location>
</feature>
<dbReference type="InterPro" id="IPR000719">
    <property type="entry name" value="Prot_kinase_dom"/>
</dbReference>
<dbReference type="Gene3D" id="1.10.510.10">
    <property type="entry name" value="Transferase(Phosphotransferase) domain 1"/>
    <property type="match status" value="1"/>
</dbReference>
<dbReference type="Proteomes" id="UP000572268">
    <property type="component" value="Unassembled WGS sequence"/>
</dbReference>
<keyword evidence="1" id="KW-0479">Metal-binding</keyword>
<sequence length="1237" mass="135700">MLNALYKSVVSTVGNVTGLGGLPSSMKFHITKKVVDGGGRSSFWEVYEGTSKADGSEVTALVLLKKTATYTEVLMARNAMNRMRTLRHPCVLKVYDAVENDTGIYVVVERCSRLADFSWRQEDRKQPCVWGLLTLSAAALIGESTRRLSRSSIIFMLHWLTPQYGFMSLSSADDNGTVNSASLVIEALAVSDNGLIYRRICFTDGKRIGLSWESSVEDCDKSNVGPQSVFVTPKGEFRLGGFELARPISEADGNRLVSDIDSSGLTRFVPPRNLMSGNPSVVDLYGLALVAAYLLNGEVLYRGEGSFNPGEDPAASIPSQYRGGFRSLSLHEISRSRDAGMVVTRLANSSFLKENPQDFHNFCILINLSDISRVTIAHGSTFESVFKVTILHFLESQLRLATAVAQDEFFDSVLPNVLPSLPVTMQVTVLLHDLVQVVDDAPRLAAPALVNLTKIGTYLSPEEFKRDLLPTVLKLFGSSDRTIRYRLLCNMDVYVEHMDNKVVENTLYPEISSGFNDSHSAIREQTLKSIVLLAPKLKTSTVTNKVLRNLTKLQGDPEPSIRTNTAICIGKISDYFDPAQKPQILLNAFVTGMKDSFSPCRVACIQALQATSSIYDPAELGGKALPLLVLRLVDPSPEVQDAAYDALQPVVKMVREGMLEARRVAQLKEDHGEASKDSHGLEGAAAAAAAAKSASTSSGAYNVFGRFGLGVTQAGPTSGNIGDSRAGYAKVETNGPPPAVPQATSYSSSTSSSPGMDVRHEAPEESIGGPKLDLDFDDNLDNVGEGFWGEFDDVPLPGEHSPTNEHYTPRDETQLADGRFEMHPAPTQASAGPAKNQEETSSGHSIVFPFRRRSKLLDSASGRFSSDDSIDDRRHVSSSNLGEPLLPTVTEGRAFESFDNDVVLPRRRAHTGDESNPFGSSDVLYPAPRSKEDAVQRMRSTLVSTLVHSYRCFVWVVVCLVVILTVSYGALFIWALTEVITVRRSDCDQPLLPWVEVYVFITFLTDPLQNGLEWIYCRIARGGRPLQDSDPLPSLLVLFRSLISLFYPIWFGYGLHLISLTRTCSRTAPSLYILVQCFVWVGLLVWTLALITLLTVPLTLCLVKAGWIQGPEAAKKGIINRIRLVPAGPDEGTCAICAKDMSYYGDDDGATRGDLLTFFSDHNEDSSAPPTGGFTSDEAFVSPMDGRYVEPRYPMLREIICGHRFHRACLSRWLNTSHTCPVCHLNLHRAYDINYDV</sequence>
<evidence type="ECO:0000256" key="1">
    <source>
        <dbReference type="PROSITE-ProRule" id="PRU00175"/>
    </source>
</evidence>
<dbReference type="InterPro" id="IPR011989">
    <property type="entry name" value="ARM-like"/>
</dbReference>
<dbReference type="EMBL" id="JABANN010000312">
    <property type="protein sequence ID" value="KAF4662695.1"/>
    <property type="molecule type" value="Genomic_DNA"/>
</dbReference>
<keyword evidence="1" id="KW-0863">Zinc-finger</keyword>
<keyword evidence="3" id="KW-1133">Transmembrane helix</keyword>